<keyword evidence="2" id="KW-1185">Reference proteome</keyword>
<dbReference type="EMBL" id="CM045762">
    <property type="protein sequence ID" value="KAI8010965.1"/>
    <property type="molecule type" value="Genomic_DNA"/>
</dbReference>
<sequence length="90" mass="9863">MGNSIELPEPFSFIFKWFAALPCILWLALSITNFFVKDFLILRGPCPNCGTENFSSFGTILPISNVATTAAACLHLYCGCRLLPSLVDTT</sequence>
<evidence type="ECO:0000313" key="1">
    <source>
        <dbReference type="EMBL" id="KAI8010965.1"/>
    </source>
</evidence>
<gene>
    <name evidence="1" type="ORF">LOK49_LG06G02402</name>
</gene>
<comment type="caution">
    <text evidence="1">The sequence shown here is derived from an EMBL/GenBank/DDBJ whole genome shotgun (WGS) entry which is preliminary data.</text>
</comment>
<dbReference type="Proteomes" id="UP001060215">
    <property type="component" value="Chromosome 5"/>
</dbReference>
<reference evidence="1 2" key="1">
    <citation type="journal article" date="2022" name="Plant J.">
        <title>Chromosome-level genome of Camellia lanceoleosa provides a valuable resource for understanding genome evolution and self-incompatibility.</title>
        <authorList>
            <person name="Gong W."/>
            <person name="Xiao S."/>
            <person name="Wang L."/>
            <person name="Liao Z."/>
            <person name="Chang Y."/>
            <person name="Mo W."/>
            <person name="Hu G."/>
            <person name="Li W."/>
            <person name="Zhao G."/>
            <person name="Zhu H."/>
            <person name="Hu X."/>
            <person name="Ji K."/>
            <person name="Xiang X."/>
            <person name="Song Q."/>
            <person name="Yuan D."/>
            <person name="Jin S."/>
            <person name="Zhang L."/>
        </authorList>
    </citation>
    <scope>NUCLEOTIDE SEQUENCE [LARGE SCALE GENOMIC DNA]</scope>
    <source>
        <strain evidence="1">SQ_2022a</strain>
    </source>
</reference>
<accession>A0ACC0HEW7</accession>
<evidence type="ECO:0000313" key="2">
    <source>
        <dbReference type="Proteomes" id="UP001060215"/>
    </source>
</evidence>
<proteinExistence type="predicted"/>
<name>A0ACC0HEW7_9ERIC</name>
<protein>
    <submittedName>
        <fullName evidence="1">Uncharacterized protein</fullName>
    </submittedName>
</protein>
<organism evidence="1 2">
    <name type="scientific">Camellia lanceoleosa</name>
    <dbReference type="NCBI Taxonomy" id="1840588"/>
    <lineage>
        <taxon>Eukaryota</taxon>
        <taxon>Viridiplantae</taxon>
        <taxon>Streptophyta</taxon>
        <taxon>Embryophyta</taxon>
        <taxon>Tracheophyta</taxon>
        <taxon>Spermatophyta</taxon>
        <taxon>Magnoliopsida</taxon>
        <taxon>eudicotyledons</taxon>
        <taxon>Gunneridae</taxon>
        <taxon>Pentapetalae</taxon>
        <taxon>asterids</taxon>
        <taxon>Ericales</taxon>
        <taxon>Theaceae</taxon>
        <taxon>Camellia</taxon>
    </lineage>
</organism>